<organism evidence="4 5">
    <name type="scientific">Ignavibacterium album (strain DSM 19864 / JCM 16511 / NBRC 101810 / Mat9-16)</name>
    <dbReference type="NCBI Taxonomy" id="945713"/>
    <lineage>
        <taxon>Bacteria</taxon>
        <taxon>Pseudomonadati</taxon>
        <taxon>Ignavibacteriota</taxon>
        <taxon>Ignavibacteria</taxon>
        <taxon>Ignavibacteriales</taxon>
        <taxon>Ignavibacteriaceae</taxon>
        <taxon>Ignavibacterium</taxon>
    </lineage>
</organism>
<comment type="similarity">
    <text evidence="1">Belongs to the transferase hexapeptide repeat family.</text>
</comment>
<dbReference type="KEGG" id="ial:IALB_1413"/>
<protein>
    <submittedName>
        <fullName evidence="4">Acetyltransferase</fullName>
    </submittedName>
</protein>
<reference evidence="4 5" key="1">
    <citation type="journal article" date="2012" name="Front. Microbiol.">
        <title>Complete genome of Ignavibacterium album, a metabolically versatile, flagellated, facultative anaerobe from the phylum Chlorobi.</title>
        <authorList>
            <person name="Liu Z."/>
            <person name="Frigaard N.-U."/>
            <person name="Vogl K."/>
            <person name="Iino T."/>
            <person name="Ohkuma M."/>
            <person name="Overmann J."/>
            <person name="Bryant D.A."/>
        </authorList>
    </citation>
    <scope>NUCLEOTIDE SEQUENCE [LARGE SCALE GENOMIC DNA]</scope>
    <source>
        <strain evidence="5">DSM 19864 / JCM 16511 / NBRC 101810 / Mat9-16</strain>
    </source>
</reference>
<evidence type="ECO:0000313" key="4">
    <source>
        <dbReference type="EMBL" id="AFH49123.1"/>
    </source>
</evidence>
<name>I0AJG6_IGNAJ</name>
<dbReference type="RefSeq" id="WP_014560278.1">
    <property type="nucleotide sequence ID" value="NC_017464.1"/>
</dbReference>
<evidence type="ECO:0000256" key="2">
    <source>
        <dbReference type="ARBA" id="ARBA00022679"/>
    </source>
</evidence>
<dbReference type="CDD" id="cd05825">
    <property type="entry name" value="LbH_wcaF_like"/>
    <property type="match status" value="1"/>
</dbReference>
<dbReference type="OrthoDB" id="9814490at2"/>
<dbReference type="PANTHER" id="PTHR23416:SF23">
    <property type="entry name" value="ACETYLTRANSFERASE C18B11.09C-RELATED"/>
    <property type="match status" value="1"/>
</dbReference>
<dbReference type="InterPro" id="IPR011004">
    <property type="entry name" value="Trimer_LpxA-like_sf"/>
</dbReference>
<keyword evidence="5" id="KW-1185">Reference proteome</keyword>
<dbReference type="PANTHER" id="PTHR23416">
    <property type="entry name" value="SIALIC ACID SYNTHASE-RELATED"/>
    <property type="match status" value="1"/>
</dbReference>
<dbReference type="AlphaFoldDB" id="I0AJG6"/>
<dbReference type="GO" id="GO:0008374">
    <property type="term" value="F:O-acyltransferase activity"/>
    <property type="evidence" value="ECO:0007669"/>
    <property type="project" value="TreeGrafter"/>
</dbReference>
<dbReference type="SUPFAM" id="SSF51161">
    <property type="entry name" value="Trimeric LpxA-like enzymes"/>
    <property type="match status" value="1"/>
</dbReference>
<sequence length="187" mass="21002">MSKNELKVDLSTYKNYLSRKNQIARFIWSVVWGIFARPIPRSLFNSWKLLLLRIFGAKVHKKSVVYSSAKIFMPWNLEMEEYACLGPEVDCYNVGLVKIGKHTTVSQKSYLCTATHDIEKSNNPLVIKSIIIEDQAWIAADVFVGPGVTIGQGAVVGARAAVFKDVEPWTIVGGNPAKFIKNREIKN</sequence>
<dbReference type="PATRIC" id="fig|945713.3.peg.1410"/>
<dbReference type="STRING" id="945713.IALB_1413"/>
<dbReference type="PROSITE" id="PS00101">
    <property type="entry name" value="HEXAPEP_TRANSFERASES"/>
    <property type="match status" value="1"/>
</dbReference>
<gene>
    <name evidence="4" type="ordered locus">IALB_1413</name>
</gene>
<evidence type="ECO:0000256" key="3">
    <source>
        <dbReference type="ARBA" id="ARBA00022737"/>
    </source>
</evidence>
<dbReference type="Proteomes" id="UP000007394">
    <property type="component" value="Chromosome"/>
</dbReference>
<dbReference type="InterPro" id="IPR051159">
    <property type="entry name" value="Hexapeptide_acetyltransf"/>
</dbReference>
<keyword evidence="2 4" id="KW-0808">Transferase</keyword>
<dbReference type="GO" id="GO:0005829">
    <property type="term" value="C:cytosol"/>
    <property type="evidence" value="ECO:0007669"/>
    <property type="project" value="TreeGrafter"/>
</dbReference>
<proteinExistence type="inferred from homology"/>
<evidence type="ECO:0000313" key="5">
    <source>
        <dbReference type="Proteomes" id="UP000007394"/>
    </source>
</evidence>
<dbReference type="Gene3D" id="2.160.10.10">
    <property type="entry name" value="Hexapeptide repeat proteins"/>
    <property type="match status" value="1"/>
</dbReference>
<evidence type="ECO:0000256" key="1">
    <source>
        <dbReference type="ARBA" id="ARBA00007274"/>
    </source>
</evidence>
<dbReference type="EMBL" id="CP003418">
    <property type="protein sequence ID" value="AFH49123.1"/>
    <property type="molecule type" value="Genomic_DNA"/>
</dbReference>
<keyword evidence="3" id="KW-0677">Repeat</keyword>
<dbReference type="HOGENOM" id="CLU_051638_7_2_10"/>
<accession>I0AJG6</accession>
<dbReference type="eggNOG" id="COG0110">
    <property type="taxonomic scope" value="Bacteria"/>
</dbReference>
<dbReference type="InterPro" id="IPR018357">
    <property type="entry name" value="Hexapep_transf_CS"/>
</dbReference>